<proteinExistence type="predicted"/>
<accession>A0AA35PU32</accession>
<name>A0AA35PU32_9SAUR</name>
<evidence type="ECO:0000313" key="2">
    <source>
        <dbReference type="Proteomes" id="UP001178461"/>
    </source>
</evidence>
<keyword evidence="2" id="KW-1185">Reference proteome</keyword>
<organism evidence="1 2">
    <name type="scientific">Podarcis lilfordi</name>
    <name type="common">Lilford's wall lizard</name>
    <dbReference type="NCBI Taxonomy" id="74358"/>
    <lineage>
        <taxon>Eukaryota</taxon>
        <taxon>Metazoa</taxon>
        <taxon>Chordata</taxon>
        <taxon>Craniata</taxon>
        <taxon>Vertebrata</taxon>
        <taxon>Euteleostomi</taxon>
        <taxon>Lepidosauria</taxon>
        <taxon>Squamata</taxon>
        <taxon>Bifurcata</taxon>
        <taxon>Unidentata</taxon>
        <taxon>Episquamata</taxon>
        <taxon>Laterata</taxon>
        <taxon>Lacertibaenia</taxon>
        <taxon>Lacertidae</taxon>
        <taxon>Podarcis</taxon>
    </lineage>
</organism>
<dbReference type="Proteomes" id="UP001178461">
    <property type="component" value="Chromosome 16"/>
</dbReference>
<protein>
    <submittedName>
        <fullName evidence="1">Uncharacterized protein</fullName>
    </submittedName>
</protein>
<reference evidence="1" key="1">
    <citation type="submission" date="2022-12" db="EMBL/GenBank/DDBJ databases">
        <authorList>
            <person name="Alioto T."/>
            <person name="Alioto T."/>
            <person name="Gomez Garrido J."/>
        </authorList>
    </citation>
    <scope>NUCLEOTIDE SEQUENCE</scope>
</reference>
<dbReference type="AlphaFoldDB" id="A0AA35PU32"/>
<evidence type="ECO:0000313" key="1">
    <source>
        <dbReference type="EMBL" id="CAI5797978.1"/>
    </source>
</evidence>
<gene>
    <name evidence="1" type="ORF">PODLI_1B032123</name>
</gene>
<dbReference type="EMBL" id="OX395143">
    <property type="protein sequence ID" value="CAI5797978.1"/>
    <property type="molecule type" value="Genomic_DNA"/>
</dbReference>
<sequence>MVVATVARPLLCLDAALPALPSGVGQWFLFILSSSYRIRFLTSSKRHKFSMATCISHHGKVLSVELKKQMDYFRRFLSLKLDVACTAVDMGSASFLPFSP</sequence>